<accession>A0A8H5CJG3</accession>
<keyword evidence="3" id="KW-1185">Reference proteome</keyword>
<sequence>MGFNDLPNEILEQILRLTIDLPSPSFLNPPCRIAEVSRLWHAQSLNFPEIRSILPLITPHGTRRSLPISLQVESPLCFAICNFSPLTARGDYEMLSGRSKRWGHAEFLSLHPDVLRALSVHLINKVPLLHTVKLRLMDEAKGYAGYLYAFENAPALRRMEVESRCNVFLKAPFAQLEEYLERSSAAIGIVQVLTPDSQIRTLSYYSDNPIPIVTTRQPHGPIPHLHTLNLQLQHTASITLLSPLKLPALERLRVVSDSADALDTIRSLISRSNCRLTTLSLLIHLPESLSNRGKLIDHIPLLRDCGPSLYNLELNLLRYAAFQEIVDPSSPDFIPHLREFIVYLPDSSYLDSVSSLSSTSRDGQRVSFVRLIFPSAAERLSAHKQLEILHRGTSCDVPPGLLEAVRTLEEEWNKHAWPQKKVFSMGRLLRTFSDKGGKKLDNALSYIEGFRFKSPLQIMLSRVYSPLYLLSDSEIGESHLRIAERAKALLLKLEATLPTDDSVEPLIQWRTEDEFALIRTGLPTPASLASLINAERSHHRSSSDGSPPNPPWGFANLERRVGGDS</sequence>
<gene>
    <name evidence="2" type="ORF">D9611_001887</name>
</gene>
<evidence type="ECO:0000256" key="1">
    <source>
        <dbReference type="SAM" id="MobiDB-lite"/>
    </source>
</evidence>
<dbReference type="OrthoDB" id="2926830at2759"/>
<proteinExistence type="predicted"/>
<name>A0A8H5CJG3_9AGAR</name>
<comment type="caution">
    <text evidence="2">The sequence shown here is derived from an EMBL/GenBank/DDBJ whole genome shotgun (WGS) entry which is preliminary data.</text>
</comment>
<protein>
    <recommendedName>
        <fullName evidence="4">F-box domain-containing protein</fullName>
    </recommendedName>
</protein>
<dbReference type="Proteomes" id="UP000541558">
    <property type="component" value="Unassembled WGS sequence"/>
</dbReference>
<organism evidence="2 3">
    <name type="scientific">Ephemerocybe angulata</name>
    <dbReference type="NCBI Taxonomy" id="980116"/>
    <lineage>
        <taxon>Eukaryota</taxon>
        <taxon>Fungi</taxon>
        <taxon>Dikarya</taxon>
        <taxon>Basidiomycota</taxon>
        <taxon>Agaricomycotina</taxon>
        <taxon>Agaricomycetes</taxon>
        <taxon>Agaricomycetidae</taxon>
        <taxon>Agaricales</taxon>
        <taxon>Agaricineae</taxon>
        <taxon>Psathyrellaceae</taxon>
        <taxon>Ephemerocybe</taxon>
    </lineage>
</organism>
<evidence type="ECO:0000313" key="2">
    <source>
        <dbReference type="EMBL" id="KAF5342459.1"/>
    </source>
</evidence>
<evidence type="ECO:0000313" key="3">
    <source>
        <dbReference type="Proteomes" id="UP000541558"/>
    </source>
</evidence>
<dbReference type="AlphaFoldDB" id="A0A8H5CJG3"/>
<dbReference type="EMBL" id="JAACJK010000001">
    <property type="protein sequence ID" value="KAF5342459.1"/>
    <property type="molecule type" value="Genomic_DNA"/>
</dbReference>
<reference evidence="2 3" key="1">
    <citation type="journal article" date="2020" name="ISME J.">
        <title>Uncovering the hidden diversity of litter-decomposition mechanisms in mushroom-forming fungi.</title>
        <authorList>
            <person name="Floudas D."/>
            <person name="Bentzer J."/>
            <person name="Ahren D."/>
            <person name="Johansson T."/>
            <person name="Persson P."/>
            <person name="Tunlid A."/>
        </authorList>
    </citation>
    <scope>NUCLEOTIDE SEQUENCE [LARGE SCALE GENOMIC DNA]</scope>
    <source>
        <strain evidence="2 3">CBS 175.51</strain>
    </source>
</reference>
<feature type="region of interest" description="Disordered" evidence="1">
    <location>
        <begin position="534"/>
        <end position="565"/>
    </location>
</feature>
<evidence type="ECO:0008006" key="4">
    <source>
        <dbReference type="Google" id="ProtNLM"/>
    </source>
</evidence>